<dbReference type="SUPFAM" id="SSF55874">
    <property type="entry name" value="ATPase domain of HSP90 chaperone/DNA topoisomerase II/histidine kinase"/>
    <property type="match status" value="1"/>
</dbReference>
<feature type="transmembrane region" description="Helical" evidence="4">
    <location>
        <begin position="78"/>
        <end position="100"/>
    </location>
</feature>
<keyword evidence="4" id="KW-0472">Membrane</keyword>
<dbReference type="PANTHER" id="PTHR24421">
    <property type="entry name" value="NITRATE/NITRITE SENSOR PROTEIN NARX-RELATED"/>
    <property type="match status" value="1"/>
</dbReference>
<protein>
    <recommendedName>
        <fullName evidence="7">Signal transduction histidine kinase</fullName>
    </recommendedName>
</protein>
<reference evidence="5 6" key="1">
    <citation type="journal article" date="2015" name="Stand. Genomic Sci.">
        <title>Genomic Encyclopedia of Bacterial and Archaeal Type Strains, Phase III: the genomes of soil and plant-associated and newly described type strains.</title>
        <authorList>
            <person name="Whitman W.B."/>
            <person name="Woyke T."/>
            <person name="Klenk H.P."/>
            <person name="Zhou Y."/>
            <person name="Lilburn T.G."/>
            <person name="Beck B.J."/>
            <person name="De Vos P."/>
            <person name="Vandamme P."/>
            <person name="Eisen J.A."/>
            <person name="Garrity G."/>
            <person name="Hugenholtz P."/>
            <person name="Kyrpides N.C."/>
        </authorList>
    </citation>
    <scope>NUCLEOTIDE SEQUENCE [LARGE SCALE GENOMIC DNA]</scope>
    <source>
        <strain evidence="5 6">CV2</strain>
    </source>
</reference>
<evidence type="ECO:0008006" key="7">
    <source>
        <dbReference type="Google" id="ProtNLM"/>
    </source>
</evidence>
<comment type="caution">
    <text evidence="5">The sequence shown here is derived from an EMBL/GenBank/DDBJ whole genome shotgun (WGS) entry which is preliminary data.</text>
</comment>
<evidence type="ECO:0000313" key="6">
    <source>
        <dbReference type="Proteomes" id="UP000293519"/>
    </source>
</evidence>
<accession>A0A4Q7LX37</accession>
<dbReference type="AlphaFoldDB" id="A0A4Q7LX37"/>
<evidence type="ECO:0000256" key="4">
    <source>
        <dbReference type="SAM" id="Phobius"/>
    </source>
</evidence>
<keyword evidence="3" id="KW-0902">Two-component regulatory system</keyword>
<evidence type="ECO:0000313" key="5">
    <source>
        <dbReference type="EMBL" id="RZS59556.1"/>
    </source>
</evidence>
<evidence type="ECO:0000256" key="3">
    <source>
        <dbReference type="ARBA" id="ARBA00023012"/>
    </source>
</evidence>
<keyword evidence="6" id="KW-1185">Reference proteome</keyword>
<keyword evidence="4" id="KW-0812">Transmembrane</keyword>
<keyword evidence="1" id="KW-0808">Transferase</keyword>
<dbReference type="Gene3D" id="3.30.565.10">
    <property type="entry name" value="Histidine kinase-like ATPase, C-terminal domain"/>
    <property type="match status" value="1"/>
</dbReference>
<keyword evidence="4" id="KW-1133">Transmembrane helix</keyword>
<dbReference type="OrthoDB" id="3534856at2"/>
<feature type="transmembrane region" description="Helical" evidence="4">
    <location>
        <begin position="157"/>
        <end position="178"/>
    </location>
</feature>
<gene>
    <name evidence="5" type="ORF">EV141_0785</name>
</gene>
<dbReference type="RefSeq" id="WP_130484629.1">
    <property type="nucleotide sequence ID" value="NZ_SGWW01000001.1"/>
</dbReference>
<evidence type="ECO:0000256" key="1">
    <source>
        <dbReference type="ARBA" id="ARBA00022679"/>
    </source>
</evidence>
<evidence type="ECO:0000256" key="2">
    <source>
        <dbReference type="ARBA" id="ARBA00022777"/>
    </source>
</evidence>
<feature type="transmembrane region" description="Helical" evidence="4">
    <location>
        <begin position="51"/>
        <end position="71"/>
    </location>
</feature>
<dbReference type="GO" id="GO:0016301">
    <property type="term" value="F:kinase activity"/>
    <property type="evidence" value="ECO:0007669"/>
    <property type="project" value="UniProtKB-KW"/>
</dbReference>
<sequence length="418" mass="42350">MRTVALPRDVAAAVVVSGLSSAMRTVALIGSLLTTVMIIDVVSAAGRLDGSIALALAPAIAMALLAALLLATPSVRTATLYLVGGGVAAAASVVALVTLADVGSDPFLLNRVATALPLVGALAGSARSGVRWTLAGMAVAYASLVGGWLALGELGPVGYGPLIVGLIALSGFGLLASVRHRAKQRIPEFLAVQRAVLIDERERELQRRAAAAVHDTVLADLAAVSHAPGVISDRMRAHIVKDLDAIARPTEPRRAGRHADVAPAPLAQALLDLADGYRWNGVTVQVSGAEEVTAEVPATILDALVGATRAALDNVAAHAGTARAELVIGQRDDAIAVLVVDAGHGFDPAAVGSDRLGLRESIHGRMRAIGGSARVWSGDEGTTVMLRVPITPAAASSASAGAGACAAPVTPAEERDRG</sequence>
<dbReference type="EMBL" id="SGWW01000001">
    <property type="protein sequence ID" value="RZS59556.1"/>
    <property type="molecule type" value="Genomic_DNA"/>
</dbReference>
<feature type="transmembrane region" description="Helical" evidence="4">
    <location>
        <begin position="12"/>
        <end position="39"/>
    </location>
</feature>
<dbReference type="InterPro" id="IPR036890">
    <property type="entry name" value="HATPase_C_sf"/>
</dbReference>
<organism evidence="5 6">
    <name type="scientific">Microcella putealis</name>
    <dbReference type="NCBI Taxonomy" id="337005"/>
    <lineage>
        <taxon>Bacteria</taxon>
        <taxon>Bacillati</taxon>
        <taxon>Actinomycetota</taxon>
        <taxon>Actinomycetes</taxon>
        <taxon>Micrococcales</taxon>
        <taxon>Microbacteriaceae</taxon>
        <taxon>Microcella</taxon>
    </lineage>
</organism>
<dbReference type="GO" id="GO:0000160">
    <property type="term" value="P:phosphorelay signal transduction system"/>
    <property type="evidence" value="ECO:0007669"/>
    <property type="project" value="UniProtKB-KW"/>
</dbReference>
<feature type="transmembrane region" description="Helical" evidence="4">
    <location>
        <begin position="132"/>
        <end position="151"/>
    </location>
</feature>
<dbReference type="InterPro" id="IPR050482">
    <property type="entry name" value="Sensor_HK_TwoCompSys"/>
</dbReference>
<keyword evidence="2" id="KW-0418">Kinase</keyword>
<dbReference type="Proteomes" id="UP000293519">
    <property type="component" value="Unassembled WGS sequence"/>
</dbReference>
<name>A0A4Q7LX37_9MICO</name>
<proteinExistence type="predicted"/>